<protein>
    <submittedName>
        <fullName evidence="1">Unannotated protein</fullName>
    </submittedName>
</protein>
<reference evidence="1" key="1">
    <citation type="submission" date="2020-05" db="EMBL/GenBank/DDBJ databases">
        <authorList>
            <person name="Chiriac C."/>
            <person name="Salcher M."/>
            <person name="Ghai R."/>
            <person name="Kavagutti S V."/>
        </authorList>
    </citation>
    <scope>NUCLEOTIDE SEQUENCE</scope>
</reference>
<name>A0A6J6KHG9_9ZZZZ</name>
<dbReference type="EMBL" id="CAEZVV010000068">
    <property type="protein sequence ID" value="CAB4647883.1"/>
    <property type="molecule type" value="Genomic_DNA"/>
</dbReference>
<dbReference type="AlphaFoldDB" id="A0A6J6KHG9"/>
<gene>
    <name evidence="1" type="ORF">UFOPK2143_01098</name>
</gene>
<evidence type="ECO:0000313" key="1">
    <source>
        <dbReference type="EMBL" id="CAB4647883.1"/>
    </source>
</evidence>
<organism evidence="1">
    <name type="scientific">freshwater metagenome</name>
    <dbReference type="NCBI Taxonomy" id="449393"/>
    <lineage>
        <taxon>unclassified sequences</taxon>
        <taxon>metagenomes</taxon>
        <taxon>ecological metagenomes</taxon>
    </lineage>
</organism>
<proteinExistence type="predicted"/>
<sequence>MTSNKQDIHLVDEFNVGKDIAIVLSENQRAEQVITEVRTLPLNDIGNVLTQILASNHCSHELFRADREIENLHQCV</sequence>
<accession>A0A6J6KHG9</accession>